<dbReference type="Proteomes" id="UP000287033">
    <property type="component" value="Unassembled WGS sequence"/>
</dbReference>
<dbReference type="EMBL" id="BEZZ01000375">
    <property type="protein sequence ID" value="GCC31585.1"/>
    <property type="molecule type" value="Genomic_DNA"/>
</dbReference>
<sequence>MFGGLHGSGGHKHKRNTGETDGMAAGVAGRLSRVFIGCHKHTLIGGYSNTGISSLSKKHLAVRQFAAVNTRTVKTEKKEPKEENLKPKSNSKTDLNRHKPYGLTAWEPVDDVYRIQYYPKKVHDIETAIDMLKKFQQLDFTYPRQPVYIDLRLDMKLEKKKKVDPFVSIVHLPYAFTTTVSKVLVFTESPEEAAVAQKHGADIVGGTDLIQKIMDDEIQADFYVSVPDMVSKLIPLKNKLRKKFPKSKRGSVGLNIPEMIEIFKTGHEYLVERDCYILTKVGTVDMPREHIVANVATIIKDVCTHRPVEFGPFVERAIICSATSESLLFKVEPFLPQVTTEDNEENENVNN</sequence>
<evidence type="ECO:0000256" key="2">
    <source>
        <dbReference type="ARBA" id="ARBA00010531"/>
    </source>
</evidence>
<gene>
    <name evidence="10" type="ORF">chiPu_0010045</name>
</gene>
<organism evidence="10 11">
    <name type="scientific">Chiloscyllium punctatum</name>
    <name type="common">Brownbanded bambooshark</name>
    <name type="synonym">Hemiscyllium punctatum</name>
    <dbReference type="NCBI Taxonomy" id="137246"/>
    <lineage>
        <taxon>Eukaryota</taxon>
        <taxon>Metazoa</taxon>
        <taxon>Chordata</taxon>
        <taxon>Craniata</taxon>
        <taxon>Vertebrata</taxon>
        <taxon>Chondrichthyes</taxon>
        <taxon>Elasmobranchii</taxon>
        <taxon>Galeomorphii</taxon>
        <taxon>Galeoidea</taxon>
        <taxon>Orectolobiformes</taxon>
        <taxon>Hemiscylliidae</taxon>
        <taxon>Chiloscyllium</taxon>
    </lineage>
</organism>
<name>A0A401SMF9_CHIPU</name>
<evidence type="ECO:0000256" key="1">
    <source>
        <dbReference type="ARBA" id="ARBA00004173"/>
    </source>
</evidence>
<evidence type="ECO:0000313" key="10">
    <source>
        <dbReference type="EMBL" id="GCC31585.1"/>
    </source>
</evidence>
<comment type="caution">
    <text evidence="10">The sequence shown here is derived from an EMBL/GenBank/DDBJ whole genome shotgun (WGS) entry which is preliminary data.</text>
</comment>
<dbReference type="OrthoDB" id="1747252at2759"/>
<feature type="region of interest" description="Disordered" evidence="9">
    <location>
        <begin position="72"/>
        <end position="99"/>
    </location>
</feature>
<dbReference type="AlphaFoldDB" id="A0A401SMF9"/>
<keyword evidence="5" id="KW-0496">Mitochondrion</keyword>
<proteinExistence type="inferred from homology"/>
<dbReference type="PANTHER" id="PTHR36427">
    <property type="entry name" value="54S RIBOSOMAL PROTEIN L1, MITOCHONDRIAL"/>
    <property type="match status" value="1"/>
</dbReference>
<protein>
    <recommendedName>
        <fullName evidence="7">Large ribosomal subunit protein uL1m</fullName>
    </recommendedName>
    <alternativeName>
        <fullName evidence="8">39S ribosomal protein L1, mitochondrial</fullName>
    </alternativeName>
</protein>
<accession>A0A401SMF9</accession>
<dbReference type="PANTHER" id="PTHR36427:SF3">
    <property type="entry name" value="LARGE RIBOSOMAL SUBUNIT PROTEIN UL1M"/>
    <property type="match status" value="1"/>
</dbReference>
<dbReference type="GO" id="GO:0005743">
    <property type="term" value="C:mitochondrial inner membrane"/>
    <property type="evidence" value="ECO:0007669"/>
    <property type="project" value="UniProtKB-ARBA"/>
</dbReference>
<dbReference type="Gene3D" id="3.30.190.20">
    <property type="match status" value="1"/>
</dbReference>
<keyword evidence="4" id="KW-0689">Ribosomal protein</keyword>
<keyword evidence="6" id="KW-0687">Ribonucleoprotein</keyword>
<dbReference type="InterPro" id="IPR023674">
    <property type="entry name" value="Ribosomal_uL1-like"/>
</dbReference>
<dbReference type="FunFam" id="3.40.50.790:FF:000003">
    <property type="entry name" value="39S ribosomal protein L1, mitochondrial"/>
    <property type="match status" value="1"/>
</dbReference>
<evidence type="ECO:0000256" key="6">
    <source>
        <dbReference type="ARBA" id="ARBA00023274"/>
    </source>
</evidence>
<comment type="subcellular location">
    <subcellularLocation>
        <location evidence="1">Mitochondrion</location>
    </subcellularLocation>
</comment>
<dbReference type="InterPro" id="IPR028364">
    <property type="entry name" value="Ribosomal_uL1/biogenesis"/>
</dbReference>
<dbReference type="OMA" id="MWDKSSA"/>
<feature type="compositionally biased region" description="Basic and acidic residues" evidence="9">
    <location>
        <begin position="73"/>
        <end position="86"/>
    </location>
</feature>
<dbReference type="Gene3D" id="3.40.50.790">
    <property type="match status" value="1"/>
</dbReference>
<evidence type="ECO:0000256" key="3">
    <source>
        <dbReference type="ARBA" id="ARBA00022946"/>
    </source>
</evidence>
<evidence type="ECO:0000256" key="4">
    <source>
        <dbReference type="ARBA" id="ARBA00022980"/>
    </source>
</evidence>
<evidence type="ECO:0000256" key="7">
    <source>
        <dbReference type="ARBA" id="ARBA00035212"/>
    </source>
</evidence>
<dbReference type="GO" id="GO:1990904">
    <property type="term" value="C:ribonucleoprotein complex"/>
    <property type="evidence" value="ECO:0007669"/>
    <property type="project" value="UniProtKB-KW"/>
</dbReference>
<evidence type="ECO:0000256" key="9">
    <source>
        <dbReference type="SAM" id="MobiDB-lite"/>
    </source>
</evidence>
<dbReference type="SUPFAM" id="SSF56808">
    <property type="entry name" value="Ribosomal protein L1"/>
    <property type="match status" value="1"/>
</dbReference>
<reference evidence="10 11" key="1">
    <citation type="journal article" date="2018" name="Nat. Ecol. Evol.">
        <title>Shark genomes provide insights into elasmobranch evolution and the origin of vertebrates.</title>
        <authorList>
            <person name="Hara Y"/>
            <person name="Yamaguchi K"/>
            <person name="Onimaru K"/>
            <person name="Kadota M"/>
            <person name="Koyanagi M"/>
            <person name="Keeley SD"/>
            <person name="Tatsumi K"/>
            <person name="Tanaka K"/>
            <person name="Motone F"/>
            <person name="Kageyama Y"/>
            <person name="Nozu R"/>
            <person name="Adachi N"/>
            <person name="Nishimura O"/>
            <person name="Nakagawa R"/>
            <person name="Tanegashima C"/>
            <person name="Kiyatake I"/>
            <person name="Matsumoto R"/>
            <person name="Murakumo K"/>
            <person name="Nishida K"/>
            <person name="Terakita A"/>
            <person name="Kuratani S"/>
            <person name="Sato K"/>
            <person name="Hyodo S Kuraku.S."/>
        </authorList>
    </citation>
    <scope>NUCLEOTIDE SEQUENCE [LARGE SCALE GENOMIC DNA]</scope>
</reference>
<dbReference type="STRING" id="137246.A0A401SMF9"/>
<dbReference type="CDD" id="cd00403">
    <property type="entry name" value="Ribosomal_L1"/>
    <property type="match status" value="1"/>
</dbReference>
<keyword evidence="11" id="KW-1185">Reference proteome</keyword>
<comment type="similarity">
    <text evidence="2">Belongs to the universal ribosomal protein uL1 family.</text>
</comment>
<evidence type="ECO:0000313" key="11">
    <source>
        <dbReference type="Proteomes" id="UP000287033"/>
    </source>
</evidence>
<keyword evidence="3" id="KW-0809">Transit peptide</keyword>
<dbReference type="InterPro" id="IPR016095">
    <property type="entry name" value="Ribosomal_uL1_3-a/b-sand"/>
</dbReference>
<feature type="region of interest" description="Disordered" evidence="9">
    <location>
        <begin position="1"/>
        <end position="21"/>
    </location>
</feature>
<dbReference type="GO" id="GO:0005840">
    <property type="term" value="C:ribosome"/>
    <property type="evidence" value="ECO:0007669"/>
    <property type="project" value="UniProtKB-KW"/>
</dbReference>
<dbReference type="Pfam" id="PF00687">
    <property type="entry name" value="Ribosomal_L1"/>
    <property type="match status" value="1"/>
</dbReference>
<evidence type="ECO:0000256" key="5">
    <source>
        <dbReference type="ARBA" id="ARBA00023128"/>
    </source>
</evidence>
<evidence type="ECO:0000256" key="8">
    <source>
        <dbReference type="ARBA" id="ARBA00077483"/>
    </source>
</evidence>